<comment type="caution">
    <text evidence="2">The sequence shown here is derived from an EMBL/GenBank/DDBJ whole genome shotgun (WGS) entry which is preliminary data.</text>
</comment>
<gene>
    <name evidence="2" type="ORF">FHP25_31000</name>
</gene>
<dbReference type="Proteomes" id="UP000321638">
    <property type="component" value="Unassembled WGS sequence"/>
</dbReference>
<dbReference type="RefSeq" id="WP_147850874.1">
    <property type="nucleotide sequence ID" value="NZ_VDUZ01000046.1"/>
</dbReference>
<dbReference type="InterPro" id="IPR010869">
    <property type="entry name" value="DUF1501"/>
</dbReference>
<dbReference type="PANTHER" id="PTHR43737">
    <property type="entry name" value="BLL7424 PROTEIN"/>
    <property type="match status" value="1"/>
</dbReference>
<reference evidence="2 3" key="1">
    <citation type="submission" date="2019-06" db="EMBL/GenBank/DDBJ databases">
        <title>New taxonomy in bacterial strain CC-CFT640, isolated from vineyard.</title>
        <authorList>
            <person name="Lin S.-Y."/>
            <person name="Tsai C.-F."/>
            <person name="Young C.-C."/>
        </authorList>
    </citation>
    <scope>NUCLEOTIDE SEQUENCE [LARGE SCALE GENOMIC DNA]</scope>
    <source>
        <strain evidence="2 3">CC-CFT640</strain>
    </source>
</reference>
<accession>A0A5C8PD16</accession>
<evidence type="ECO:0000256" key="1">
    <source>
        <dbReference type="SAM" id="SignalP"/>
    </source>
</evidence>
<evidence type="ECO:0000313" key="2">
    <source>
        <dbReference type="EMBL" id="TXL71252.1"/>
    </source>
</evidence>
<dbReference type="PANTHER" id="PTHR43737:SF1">
    <property type="entry name" value="DUF1501 DOMAIN-CONTAINING PROTEIN"/>
    <property type="match status" value="1"/>
</dbReference>
<dbReference type="Pfam" id="PF07394">
    <property type="entry name" value="DUF1501"/>
    <property type="match status" value="1"/>
</dbReference>
<dbReference type="PROSITE" id="PS51318">
    <property type="entry name" value="TAT"/>
    <property type="match status" value="1"/>
</dbReference>
<sequence>MLRRDFLQVSAGLSVALATPGALAQSGTPAAKAAQSAAESAAAGGPARWDRILVVVELKGANDGLNTVIPFADPHYAPLRGPLAIAPERIVQLTPRVGLHPALKGLVESWQGRDLAIVQGIGYPYPNRSHFRSIEIWDTASASSQTLTEGWLAQAFEGVKRPAGRAIDAVVVDTNALPATGGDLHTIVMQDAESFIQQARALRDGNAPPPANPALAHVMKVRGEIHAASLGLAERMRGAPAPAHAFATDPFSHQLALATRILLAKVPVVAIKVALGGFDTHARQLEIHDRLLAQLGDGLAMFRRNLIAAGLWQDVLVMTYSEFGRRVKPNASGGTDHGAAAPHFMMGGAVKGGLHGAYPSLADLQDGDLKHTVDFRDVYATVARRWWGLEETFGRRNPTMVDFLA</sequence>
<dbReference type="InterPro" id="IPR006311">
    <property type="entry name" value="TAT_signal"/>
</dbReference>
<name>A0A5C8PD16_9HYPH</name>
<protein>
    <submittedName>
        <fullName evidence="2">DUF1501 domain-containing protein</fullName>
    </submittedName>
</protein>
<feature type="chain" id="PRO_5022964689" evidence="1">
    <location>
        <begin position="25"/>
        <end position="405"/>
    </location>
</feature>
<organism evidence="2 3">
    <name type="scientific">Vineibacter terrae</name>
    <dbReference type="NCBI Taxonomy" id="2586908"/>
    <lineage>
        <taxon>Bacteria</taxon>
        <taxon>Pseudomonadati</taxon>
        <taxon>Pseudomonadota</taxon>
        <taxon>Alphaproteobacteria</taxon>
        <taxon>Hyphomicrobiales</taxon>
        <taxon>Vineibacter</taxon>
    </lineage>
</organism>
<keyword evidence="1" id="KW-0732">Signal</keyword>
<evidence type="ECO:0000313" key="3">
    <source>
        <dbReference type="Proteomes" id="UP000321638"/>
    </source>
</evidence>
<feature type="signal peptide" evidence="1">
    <location>
        <begin position="1"/>
        <end position="24"/>
    </location>
</feature>
<dbReference type="OrthoDB" id="9779968at2"/>
<keyword evidence="3" id="KW-1185">Reference proteome</keyword>
<dbReference type="AlphaFoldDB" id="A0A5C8PD16"/>
<dbReference type="EMBL" id="VDUZ01000046">
    <property type="protein sequence ID" value="TXL71252.1"/>
    <property type="molecule type" value="Genomic_DNA"/>
</dbReference>
<proteinExistence type="predicted"/>